<evidence type="ECO:0000259" key="7">
    <source>
        <dbReference type="Pfam" id="PF08220"/>
    </source>
</evidence>
<feature type="domain" description="Heat-inducible transcription repressor HrcA C-terminal" evidence="6">
    <location>
        <begin position="109"/>
        <end position="325"/>
    </location>
</feature>
<comment type="caution">
    <text evidence="8">The sequence shown here is derived from an EMBL/GenBank/DDBJ whole genome shotgun (WGS) entry which is preliminary data.</text>
</comment>
<dbReference type="PIRSF" id="PIRSF005485">
    <property type="entry name" value="HrcA"/>
    <property type="match status" value="1"/>
</dbReference>
<dbReference type="NCBIfam" id="TIGR00331">
    <property type="entry name" value="hrcA"/>
    <property type="match status" value="1"/>
</dbReference>
<dbReference type="AlphaFoldDB" id="A0A6I2GJA2"/>
<dbReference type="InterPro" id="IPR021153">
    <property type="entry name" value="HrcA_C"/>
</dbReference>
<comment type="function">
    <text evidence="5">Negative regulator of class I heat shock genes (grpE-dnaK-dnaJ and groELS operons). Prevents heat-shock induction of these operons.</text>
</comment>
<dbReference type="RefSeq" id="WP_153833393.1">
    <property type="nucleotide sequence ID" value="NZ_WJQS01000002.1"/>
</dbReference>
<dbReference type="PANTHER" id="PTHR34824">
    <property type="entry name" value="HEAT-INDUCIBLE TRANSCRIPTION REPRESSOR HRCA"/>
    <property type="match status" value="1"/>
</dbReference>
<dbReference type="Gene3D" id="1.10.10.10">
    <property type="entry name" value="Winged helix-like DNA-binding domain superfamily/Winged helix DNA-binding domain"/>
    <property type="match status" value="1"/>
</dbReference>
<keyword evidence="10" id="KW-1185">Reference proteome</keyword>
<comment type="similarity">
    <text evidence="5">Belongs to the HrcA family.</text>
</comment>
<accession>A0A6I2GJA2</accession>
<sequence>MLTPRQRQILYLIVRLYSEFEEPVGSKTLLRESLLNVSPATIRNDMVVLEREGLLHKAHTSSGRIPSFSGYRYYVNRLIHHEDEMRVLEEDDNAIAELFHERQADDLQLAQMAADVLVSLTGYTAVVLGQSNDSHHLKEFKLVYLNEKNLIAIMITDGGRVETQLFVTQYPVTKDIISKTSEIVNQELVGTSIEDVYHRLKLTIPLLTQRAVSYSFDFSPLAEKTLHSLKGRQYHTSGKNNLFDFIDPLTNSEELKDLFTLVDGSASMYQMLENRQAGIEVLFGVDMSPDWVTNLSLVTGKFKRQKQEFTLGLIGPTTMPYHRIIGLMEKMITELTNY</sequence>
<protein>
    <recommendedName>
        <fullName evidence="5">Heat-inducible transcription repressor HrcA</fullName>
    </recommendedName>
</protein>
<dbReference type="EMBL" id="WJQS01000002">
    <property type="protein sequence ID" value="MRI84658.1"/>
    <property type="molecule type" value="Genomic_DNA"/>
</dbReference>
<gene>
    <name evidence="5 8" type="primary">hrcA</name>
    <name evidence="9" type="ORF">GF867_12385</name>
    <name evidence="8" type="ORF">GIY09_01940</name>
</gene>
<dbReference type="GO" id="GO:0003677">
    <property type="term" value="F:DNA binding"/>
    <property type="evidence" value="ECO:0007669"/>
    <property type="project" value="InterPro"/>
</dbReference>
<evidence type="ECO:0000313" key="10">
    <source>
        <dbReference type="Proteomes" id="UP000430975"/>
    </source>
</evidence>
<keyword evidence="4 5" id="KW-0804">Transcription</keyword>
<dbReference type="EMBL" id="WJQT01000027">
    <property type="protein sequence ID" value="MRJ48344.1"/>
    <property type="molecule type" value="Genomic_DNA"/>
</dbReference>
<feature type="domain" description="HTH deoR-type" evidence="7">
    <location>
        <begin position="34"/>
        <end position="59"/>
    </location>
</feature>
<dbReference type="GO" id="GO:0045892">
    <property type="term" value="P:negative regulation of DNA-templated transcription"/>
    <property type="evidence" value="ECO:0007669"/>
    <property type="project" value="UniProtKB-UniRule"/>
</dbReference>
<evidence type="ECO:0000256" key="3">
    <source>
        <dbReference type="ARBA" id="ARBA00023016"/>
    </source>
</evidence>
<evidence type="ECO:0000256" key="5">
    <source>
        <dbReference type="HAMAP-Rule" id="MF_00081"/>
    </source>
</evidence>
<evidence type="ECO:0000313" key="9">
    <source>
        <dbReference type="EMBL" id="MRJ48344.1"/>
    </source>
</evidence>
<evidence type="ECO:0000256" key="1">
    <source>
        <dbReference type="ARBA" id="ARBA00022491"/>
    </source>
</evidence>
<evidence type="ECO:0000313" key="11">
    <source>
        <dbReference type="Proteomes" id="UP000440066"/>
    </source>
</evidence>
<keyword evidence="1 5" id="KW-0678">Repressor</keyword>
<dbReference type="Proteomes" id="UP000430975">
    <property type="component" value="Unassembled WGS sequence"/>
</dbReference>
<name>A0A6I2GJA2_9LACT</name>
<dbReference type="InterPro" id="IPR002571">
    <property type="entry name" value="HrcA"/>
</dbReference>
<dbReference type="Pfam" id="PF08220">
    <property type="entry name" value="HTH_DeoR"/>
    <property type="match status" value="1"/>
</dbReference>
<keyword evidence="2 5" id="KW-0805">Transcription regulation</keyword>
<evidence type="ECO:0000313" key="8">
    <source>
        <dbReference type="EMBL" id="MRI84658.1"/>
    </source>
</evidence>
<dbReference type="Gene3D" id="3.30.450.40">
    <property type="match status" value="1"/>
</dbReference>
<evidence type="ECO:0000259" key="6">
    <source>
        <dbReference type="Pfam" id="PF01628"/>
    </source>
</evidence>
<reference evidence="8 10" key="2">
    <citation type="submission" date="2019-11" db="EMBL/GenBank/DDBJ databases">
        <title>Characterisation of Fundicoccus ignavus gen. nov. sp. nov., a novel genus of the family Aerococcaceae isolated from bulk tank milk.</title>
        <authorList>
            <person name="Siebert A."/>
            <person name="Huptas C."/>
            <person name="Wenning M."/>
            <person name="Scherer S."/>
            <person name="Doll E.V."/>
        </authorList>
    </citation>
    <scope>NUCLEOTIDE SEQUENCE [LARGE SCALE GENOMIC DNA]</scope>
    <source>
        <strain evidence="8 10">WS4759</strain>
    </source>
</reference>
<organism evidence="8 10">
    <name type="scientific">Fundicoccus ignavus</name>
    <dbReference type="NCBI Taxonomy" id="2664442"/>
    <lineage>
        <taxon>Bacteria</taxon>
        <taxon>Bacillati</taxon>
        <taxon>Bacillota</taxon>
        <taxon>Bacilli</taxon>
        <taxon>Lactobacillales</taxon>
        <taxon>Aerococcaceae</taxon>
        <taxon>Fundicoccus</taxon>
    </lineage>
</organism>
<proteinExistence type="inferred from homology"/>
<evidence type="ECO:0000256" key="2">
    <source>
        <dbReference type="ARBA" id="ARBA00023015"/>
    </source>
</evidence>
<dbReference type="Gene3D" id="3.30.390.60">
    <property type="entry name" value="Heat-inducible transcription repressor hrca homolog, domain 3"/>
    <property type="match status" value="1"/>
</dbReference>
<evidence type="ECO:0000256" key="4">
    <source>
        <dbReference type="ARBA" id="ARBA00023163"/>
    </source>
</evidence>
<dbReference type="SUPFAM" id="SSF55781">
    <property type="entry name" value="GAF domain-like"/>
    <property type="match status" value="1"/>
</dbReference>
<dbReference type="InterPro" id="IPR001034">
    <property type="entry name" value="DeoR_HTH"/>
</dbReference>
<dbReference type="GO" id="GO:0003700">
    <property type="term" value="F:DNA-binding transcription factor activity"/>
    <property type="evidence" value="ECO:0007669"/>
    <property type="project" value="InterPro"/>
</dbReference>
<dbReference type="InterPro" id="IPR029016">
    <property type="entry name" value="GAF-like_dom_sf"/>
</dbReference>
<dbReference type="Proteomes" id="UP000440066">
    <property type="component" value="Unassembled WGS sequence"/>
</dbReference>
<dbReference type="SUPFAM" id="SSF46785">
    <property type="entry name" value="Winged helix' DNA-binding domain"/>
    <property type="match status" value="1"/>
</dbReference>
<dbReference type="InterPro" id="IPR023120">
    <property type="entry name" value="WHTH_transcript_rep_HrcA_IDD"/>
</dbReference>
<keyword evidence="3 5" id="KW-0346">Stress response</keyword>
<dbReference type="HAMAP" id="MF_00081">
    <property type="entry name" value="HrcA"/>
    <property type="match status" value="1"/>
</dbReference>
<dbReference type="Pfam" id="PF01628">
    <property type="entry name" value="HrcA"/>
    <property type="match status" value="1"/>
</dbReference>
<dbReference type="PANTHER" id="PTHR34824:SF1">
    <property type="entry name" value="HEAT-INDUCIBLE TRANSCRIPTION REPRESSOR HRCA"/>
    <property type="match status" value="1"/>
</dbReference>
<dbReference type="InterPro" id="IPR036388">
    <property type="entry name" value="WH-like_DNA-bd_sf"/>
</dbReference>
<reference evidence="9 11" key="1">
    <citation type="submission" date="2019-11" db="EMBL/GenBank/DDBJ databases">
        <title>Characterisation of Fundicoccus ignavus gen. nov. sp. nov., a novel genus of the family Aerococcaceae from bulk tank milk.</title>
        <authorList>
            <person name="Siebert A."/>
            <person name="Huptas C."/>
            <person name="Wenning M."/>
            <person name="Scherer S."/>
            <person name="Doll E.V."/>
        </authorList>
    </citation>
    <scope>NUCLEOTIDE SEQUENCE [LARGE SCALE GENOMIC DNA]</scope>
    <source>
        <strain evidence="9 11">DSM 109652</strain>
    </source>
</reference>
<dbReference type="InterPro" id="IPR036390">
    <property type="entry name" value="WH_DNA-bd_sf"/>
</dbReference>